<proteinExistence type="predicted"/>
<gene>
    <name evidence="2" type="ORF">S01H1_10279</name>
</gene>
<evidence type="ECO:0000256" key="1">
    <source>
        <dbReference type="SAM" id="MobiDB-lite"/>
    </source>
</evidence>
<dbReference type="AlphaFoldDB" id="X0S5I9"/>
<comment type="caution">
    <text evidence="2">The sequence shown here is derived from an EMBL/GenBank/DDBJ whole genome shotgun (WGS) entry which is preliminary data.</text>
</comment>
<dbReference type="EMBL" id="BARS01005251">
    <property type="protein sequence ID" value="GAF70461.1"/>
    <property type="molecule type" value="Genomic_DNA"/>
</dbReference>
<feature type="non-terminal residue" evidence="2">
    <location>
        <position position="1"/>
    </location>
</feature>
<organism evidence="2">
    <name type="scientific">marine sediment metagenome</name>
    <dbReference type="NCBI Taxonomy" id="412755"/>
    <lineage>
        <taxon>unclassified sequences</taxon>
        <taxon>metagenomes</taxon>
        <taxon>ecological metagenomes</taxon>
    </lineage>
</organism>
<reference evidence="2" key="1">
    <citation type="journal article" date="2014" name="Front. Microbiol.">
        <title>High frequency of phylogenetically diverse reductive dehalogenase-homologous genes in deep subseafloor sedimentary metagenomes.</title>
        <authorList>
            <person name="Kawai M."/>
            <person name="Futagami T."/>
            <person name="Toyoda A."/>
            <person name="Takaki Y."/>
            <person name="Nishi S."/>
            <person name="Hori S."/>
            <person name="Arai W."/>
            <person name="Tsubouchi T."/>
            <person name="Morono Y."/>
            <person name="Uchiyama I."/>
            <person name="Ito T."/>
            <person name="Fujiyama A."/>
            <person name="Inagaki F."/>
            <person name="Takami H."/>
        </authorList>
    </citation>
    <scope>NUCLEOTIDE SEQUENCE</scope>
    <source>
        <strain evidence="2">Expedition CK06-06</strain>
    </source>
</reference>
<accession>X0S5I9</accession>
<feature type="region of interest" description="Disordered" evidence="1">
    <location>
        <begin position="35"/>
        <end position="71"/>
    </location>
</feature>
<protein>
    <submittedName>
        <fullName evidence="2">Uncharacterized protein</fullName>
    </submittedName>
</protein>
<sequence length="71" mass="7317">PWIAASAYVIVLGMVMAWRFEGGAWQQIDLLGRGAGRAGTGQRPVPAVETAATSTAVGEAAAHAPKPRSET</sequence>
<evidence type="ECO:0000313" key="2">
    <source>
        <dbReference type="EMBL" id="GAF70461.1"/>
    </source>
</evidence>
<feature type="compositionally biased region" description="Low complexity" evidence="1">
    <location>
        <begin position="47"/>
        <end position="64"/>
    </location>
</feature>
<name>X0S5I9_9ZZZZ</name>